<feature type="transmembrane region" description="Helical" evidence="6">
    <location>
        <begin position="586"/>
        <end position="607"/>
    </location>
</feature>
<keyword evidence="3 6" id="KW-1133">Transmembrane helix</keyword>
<organism evidence="8">
    <name type="scientific">Neospora caninum (strain Liverpool)</name>
    <dbReference type="NCBI Taxonomy" id="572307"/>
    <lineage>
        <taxon>Eukaryota</taxon>
        <taxon>Sar</taxon>
        <taxon>Alveolata</taxon>
        <taxon>Apicomplexa</taxon>
        <taxon>Conoidasida</taxon>
        <taxon>Coccidia</taxon>
        <taxon>Eucoccidiorida</taxon>
        <taxon>Eimeriorina</taxon>
        <taxon>Sarcocystidae</taxon>
        <taxon>Neospora</taxon>
    </lineage>
</organism>
<evidence type="ECO:0000256" key="5">
    <source>
        <dbReference type="SAM" id="MobiDB-lite"/>
    </source>
</evidence>
<feature type="transmembrane region" description="Helical" evidence="6">
    <location>
        <begin position="524"/>
        <end position="542"/>
    </location>
</feature>
<feature type="compositionally biased region" description="Low complexity" evidence="5">
    <location>
        <begin position="58"/>
        <end position="77"/>
    </location>
</feature>
<feature type="compositionally biased region" description="Polar residues" evidence="5">
    <location>
        <begin position="859"/>
        <end position="872"/>
    </location>
</feature>
<feature type="compositionally biased region" description="Low complexity" evidence="5">
    <location>
        <begin position="32"/>
        <end position="42"/>
    </location>
</feature>
<dbReference type="PANTHER" id="PTHR43310:SF1">
    <property type="entry name" value="SULFATE TRANSPORTER YBAR-RELATED"/>
    <property type="match status" value="1"/>
</dbReference>
<evidence type="ECO:0000313" key="8">
    <source>
        <dbReference type="EMBL" id="CEL67535.1"/>
    </source>
</evidence>
<feature type="compositionally biased region" description="Basic and acidic residues" evidence="5">
    <location>
        <begin position="1457"/>
        <end position="1471"/>
    </location>
</feature>
<protein>
    <submittedName>
        <fullName evidence="8">Sulfate transporter, putative</fullName>
    </submittedName>
</protein>
<comment type="subcellular location">
    <subcellularLocation>
        <location evidence="1">Membrane</location>
        <topology evidence="1">Multi-pass membrane protein</topology>
    </subcellularLocation>
</comment>
<evidence type="ECO:0000256" key="3">
    <source>
        <dbReference type="ARBA" id="ARBA00022989"/>
    </source>
</evidence>
<feature type="region of interest" description="Disordered" evidence="5">
    <location>
        <begin position="1042"/>
        <end position="1075"/>
    </location>
</feature>
<evidence type="ECO:0000256" key="2">
    <source>
        <dbReference type="ARBA" id="ARBA00022692"/>
    </source>
</evidence>
<dbReference type="InterPro" id="IPR011547">
    <property type="entry name" value="SLC26A/SulP_dom"/>
</dbReference>
<feature type="domain" description="SLC26A/SulP transporter" evidence="7">
    <location>
        <begin position="475"/>
        <end position="735"/>
    </location>
</feature>
<feature type="transmembrane region" description="Helical" evidence="6">
    <location>
        <begin position="1137"/>
        <end position="1164"/>
    </location>
</feature>
<proteinExistence type="predicted"/>
<feature type="compositionally biased region" description="Basic and acidic residues" evidence="5">
    <location>
        <begin position="329"/>
        <end position="342"/>
    </location>
</feature>
<feature type="region of interest" description="Disordered" evidence="5">
    <location>
        <begin position="762"/>
        <end position="791"/>
    </location>
</feature>
<keyword evidence="4 6" id="KW-0472">Membrane</keyword>
<feature type="transmembrane region" description="Helical" evidence="6">
    <location>
        <begin position="648"/>
        <end position="671"/>
    </location>
</feature>
<feature type="compositionally biased region" description="Low complexity" evidence="5">
    <location>
        <begin position="108"/>
        <end position="139"/>
    </location>
</feature>
<feature type="compositionally biased region" description="Polar residues" evidence="5">
    <location>
        <begin position="1501"/>
        <end position="1515"/>
    </location>
</feature>
<dbReference type="CDD" id="cd07042">
    <property type="entry name" value="STAS_SulP_like_sulfate_transporter"/>
    <property type="match status" value="1"/>
</dbReference>
<reference evidence="8" key="1">
    <citation type="journal article" date="2015" name="PLoS ONE">
        <title>Comprehensive Evaluation of Toxoplasma gondii VEG and Neospora caninum LIV Genomes with Tachyzoite Stage Transcriptome and Proteome Defines Novel Transcript Features.</title>
        <authorList>
            <person name="Ramaprasad A."/>
            <person name="Mourier T."/>
            <person name="Naeem R."/>
            <person name="Malas T.B."/>
            <person name="Moussa E."/>
            <person name="Panigrahi A."/>
            <person name="Vermont S.J."/>
            <person name="Otto T.D."/>
            <person name="Wastling J."/>
            <person name="Pain A."/>
        </authorList>
    </citation>
    <scope>NUCLEOTIDE SEQUENCE</scope>
    <source>
        <strain evidence="8">Liverpool</strain>
    </source>
</reference>
<feature type="region of interest" description="Disordered" evidence="5">
    <location>
        <begin position="370"/>
        <end position="436"/>
    </location>
</feature>
<feature type="region of interest" description="Disordered" evidence="5">
    <location>
        <begin position="1"/>
        <end position="139"/>
    </location>
</feature>
<evidence type="ECO:0000259" key="7">
    <source>
        <dbReference type="Pfam" id="PF00916"/>
    </source>
</evidence>
<dbReference type="PANTHER" id="PTHR43310">
    <property type="entry name" value="SULFATE TRANSPORTER YBAR-RELATED"/>
    <property type="match status" value="1"/>
</dbReference>
<feature type="domain" description="SLC26A/SulP transporter" evidence="7">
    <location>
        <begin position="1126"/>
        <end position="1210"/>
    </location>
</feature>
<dbReference type="InterPro" id="IPR036513">
    <property type="entry name" value="STAS_dom_sf"/>
</dbReference>
<evidence type="ECO:0000256" key="4">
    <source>
        <dbReference type="ARBA" id="ARBA00023136"/>
    </source>
</evidence>
<feature type="compositionally biased region" description="Basic residues" evidence="5">
    <location>
        <begin position="378"/>
        <end position="390"/>
    </location>
</feature>
<evidence type="ECO:0000256" key="6">
    <source>
        <dbReference type="SAM" id="Phobius"/>
    </source>
</evidence>
<name>A0A0F7UG40_NEOCL</name>
<evidence type="ECO:0000256" key="1">
    <source>
        <dbReference type="ARBA" id="ARBA00004141"/>
    </source>
</evidence>
<feature type="region of interest" description="Disordered" evidence="5">
    <location>
        <begin position="1407"/>
        <end position="1563"/>
    </location>
</feature>
<feature type="region of interest" description="Disordered" evidence="5">
    <location>
        <begin position="806"/>
        <end position="1000"/>
    </location>
</feature>
<keyword evidence="2 6" id="KW-0812">Transmembrane</keyword>
<feature type="compositionally biased region" description="Basic and acidic residues" evidence="5">
    <location>
        <begin position="987"/>
        <end position="1000"/>
    </location>
</feature>
<feature type="region of interest" description="Disordered" evidence="5">
    <location>
        <begin position="1105"/>
        <end position="1126"/>
    </location>
</feature>
<feature type="transmembrane region" description="Helical" evidence="6">
    <location>
        <begin position="1248"/>
        <end position="1279"/>
    </location>
</feature>
<feature type="transmembrane region" description="Helical" evidence="6">
    <location>
        <begin position="554"/>
        <end position="574"/>
    </location>
</feature>
<dbReference type="Gene3D" id="3.30.750.24">
    <property type="entry name" value="STAS domain"/>
    <property type="match status" value="1"/>
</dbReference>
<feature type="compositionally biased region" description="Low complexity" evidence="5">
    <location>
        <begin position="936"/>
        <end position="948"/>
    </location>
</feature>
<feature type="compositionally biased region" description="Basic and acidic residues" evidence="5">
    <location>
        <begin position="391"/>
        <end position="403"/>
    </location>
</feature>
<feature type="region of interest" description="Disordered" evidence="5">
    <location>
        <begin position="153"/>
        <end position="288"/>
    </location>
</feature>
<feature type="compositionally biased region" description="Basic and acidic residues" evidence="5">
    <location>
        <begin position="254"/>
        <end position="269"/>
    </location>
</feature>
<feature type="region of interest" description="Disordered" evidence="5">
    <location>
        <begin position="329"/>
        <end position="355"/>
    </location>
</feature>
<dbReference type="EMBL" id="LN714483">
    <property type="protein sequence ID" value="CEL67535.1"/>
    <property type="molecule type" value="Genomic_DNA"/>
</dbReference>
<accession>A0A0F7UG40</accession>
<dbReference type="Pfam" id="PF00916">
    <property type="entry name" value="Sulfate_transp"/>
    <property type="match status" value="2"/>
</dbReference>
<gene>
    <name evidence="8" type="ORF">BN1204_033340</name>
</gene>
<feature type="transmembrane region" description="Helical" evidence="6">
    <location>
        <begin position="1200"/>
        <end position="1227"/>
    </location>
</feature>
<dbReference type="GO" id="GO:0016020">
    <property type="term" value="C:membrane"/>
    <property type="evidence" value="ECO:0007669"/>
    <property type="project" value="UniProtKB-SubCell"/>
</dbReference>
<feature type="compositionally biased region" description="Basic and acidic residues" evidence="5">
    <location>
        <begin position="887"/>
        <end position="898"/>
    </location>
</feature>
<sequence>MHFLETEEAPPGPLPLRSDASTGCQATGPGLSTSHAPSSAAAPPSPAECRDAARPLFSSAAVHASPPSPSLLASVSDSAEREAGAEAQAPPGRPPSLGFRGAEPPSPAASAAGHTSGAVHFASGSQQESQSSSPEARPPALLVSSRLVLEPCGADAPRRTPQHALDASGGPGDSSGSPPGRAGGRGGRGGKDDEVPVPVSPSQVRAAGVSRVSPRIVGVYSSGNESGLAAKKRGNRPPDEGGALTKATLVYGEEGARRRQDREGDKDASSQDGFRMLGAAPRPGPSVATHLLAAPSALPATEATAMSVPSGGAVGNREPLCYEKRLAERAAASEDARRETPGAEKASPSLEVGELRPAVPETFRLMPVVGDRATATGARKRKKKKVGFRRRSGDGAERPEKPPVGKGGSLFLHPALGDDSEGDSRNADDEESPTSLCSPECCGFFWGQRWHVMQGCLWGWGFTNRPREGVRYYLSEIFAALIIALTQVPEAASFAMMANLPPAIGVHSAWIIGLFACGLGGRPGMINGVTGSFAATIGAYVARTCTQSSCVYEGVETLVASVFVAGAILLAFAYSRLACLVQLIPASVMIGFCNGIAIIIFLAQLQIFKDPATAEYITGARAGWMAGECVLAAVVMEGWRKVPFVGKLLPGSLISMVAAGLMEFLLARMLFDTKTPTIGEVAELTANSALPSPFFADSRWDFSNNVEVHKALMQGLILAVVAILETLMTVEVVDIYAAQAALPPEPAEPAAGRRREAFLKRLLPRSRDPSGPAQTPPAESRPRGFFSPASSGDKLGVYNVIGELANREGDEGDERGDGGTKASSRSNWSKRRESERGLGECGEGIPIGFDAKPMRRGVSSENTSRGSGSVSPPASLRTETESPVAHAGERRFLGRDAETPEANARRLPSSGSAPRPGRGPVSASTLLGEAEEREASSPSRRASPPGEGVDLPSFSSSRVATAAQPRRAGETAHRARTHSVEAPWSDKSGDEARREDEDTRDAVAVQIGQDSGATRGQCSVSSLLLREDEATRQLGEISRELRGPSAARLGEAAFGRPRRTNGGTNESDAGGDQAEVGQVDAAFDGNGEERRGAASCVGGAVGGAEKRETSGVVPNETQESRGGRRKAAVKGDGDQQLWAAGIANVVCAFFGGMGGGAMIGLSVMNLRSGGKGKESGLLQAVFVFVLIAAAYKVLNFLPIAALAGIMFCVAFHTFKWFSLPMVVASFLPETLRSLHPCLVQKISRADAIIVVTVTICCKFLNVALAAGIGIFIAALVFAWEANRRFCYYEVQGPLCFSTAHKFESAFNYDEDPPTVMCMLSGNTRLFDYSAMASLDAVSRGYMRRGKTLHFKGMSHGCLNMMAKANHLMQHMDYELIELDVPPIHHLVEVHPDDDRESAFAESLFAPSHPTSRASFSRRGHQSSLASRALDSFPRHNSSSLSRVRTGAARLQPSAEASETRSERRRDQERLGETYTSITDEESQKDAYKRQGVSDASRRTACETTAGPSLSLTQTVCVGELGDSEEARPEPGGKPRQRRSAAERREDSDRDEEIEGEKKRGIEK</sequence>
<dbReference type="InterPro" id="IPR052706">
    <property type="entry name" value="Membrane-Transporter-like"/>
</dbReference>